<feature type="region of interest" description="Disordered" evidence="1">
    <location>
        <begin position="308"/>
        <end position="329"/>
    </location>
</feature>
<reference evidence="5" key="1">
    <citation type="journal article" date="2019" name="Int. J. Syst. Evol. Microbiol.">
        <title>The Global Catalogue of Microorganisms (GCM) 10K type strain sequencing project: providing services to taxonomists for standard genome sequencing and annotation.</title>
        <authorList>
            <consortium name="The Broad Institute Genomics Platform"/>
            <consortium name="The Broad Institute Genome Sequencing Center for Infectious Disease"/>
            <person name="Wu L."/>
            <person name="Ma J."/>
        </authorList>
    </citation>
    <scope>NUCLEOTIDE SEQUENCE [LARGE SCALE GENOMIC DNA]</scope>
    <source>
        <strain evidence="5">CECT 7131</strain>
    </source>
</reference>
<comment type="caution">
    <text evidence="4">The sequence shown here is derived from an EMBL/GenBank/DDBJ whole genome shotgun (WGS) entry which is preliminary data.</text>
</comment>
<keyword evidence="5" id="KW-1185">Reference proteome</keyword>
<gene>
    <name evidence="4" type="ORF">QWZ14_11095</name>
</gene>
<dbReference type="RefSeq" id="WP_290316720.1">
    <property type="nucleotide sequence ID" value="NZ_JAUFPN010000125.1"/>
</dbReference>
<dbReference type="InterPro" id="IPR013099">
    <property type="entry name" value="K_chnl_dom"/>
</dbReference>
<dbReference type="Gene3D" id="1.10.287.70">
    <property type="match status" value="1"/>
</dbReference>
<evidence type="ECO:0000313" key="5">
    <source>
        <dbReference type="Proteomes" id="UP001529369"/>
    </source>
</evidence>
<keyword evidence="2" id="KW-0812">Transmembrane</keyword>
<feature type="transmembrane region" description="Helical" evidence="2">
    <location>
        <begin position="168"/>
        <end position="191"/>
    </location>
</feature>
<dbReference type="Pfam" id="PF07885">
    <property type="entry name" value="Ion_trans_2"/>
    <property type="match status" value="1"/>
</dbReference>
<dbReference type="EMBL" id="JAUFPN010000125">
    <property type="protein sequence ID" value="MDN3564908.1"/>
    <property type="molecule type" value="Genomic_DNA"/>
</dbReference>
<feature type="transmembrane region" description="Helical" evidence="2">
    <location>
        <begin position="16"/>
        <end position="34"/>
    </location>
</feature>
<proteinExistence type="predicted"/>
<accession>A0ABT8A547</accession>
<evidence type="ECO:0000259" key="3">
    <source>
        <dbReference type="Pfam" id="PF07885"/>
    </source>
</evidence>
<feature type="transmembrane region" description="Helical" evidence="2">
    <location>
        <begin position="137"/>
        <end position="156"/>
    </location>
</feature>
<protein>
    <submittedName>
        <fullName evidence="4">Ion channel</fullName>
    </submittedName>
</protein>
<keyword evidence="2" id="KW-1133">Transmembrane helix</keyword>
<dbReference type="SUPFAM" id="SSF81324">
    <property type="entry name" value="Voltage-gated potassium channels"/>
    <property type="match status" value="1"/>
</dbReference>
<feature type="transmembrane region" description="Helical" evidence="2">
    <location>
        <begin position="211"/>
        <end position="232"/>
    </location>
</feature>
<evidence type="ECO:0000256" key="2">
    <source>
        <dbReference type="SAM" id="Phobius"/>
    </source>
</evidence>
<evidence type="ECO:0000256" key="1">
    <source>
        <dbReference type="SAM" id="MobiDB-lite"/>
    </source>
</evidence>
<feature type="transmembrane region" description="Helical" evidence="2">
    <location>
        <begin position="71"/>
        <end position="89"/>
    </location>
</feature>
<organism evidence="4 5">
    <name type="scientific">Paeniroseomonas aquatica</name>
    <dbReference type="NCBI Taxonomy" id="373043"/>
    <lineage>
        <taxon>Bacteria</taxon>
        <taxon>Pseudomonadati</taxon>
        <taxon>Pseudomonadota</taxon>
        <taxon>Alphaproteobacteria</taxon>
        <taxon>Acetobacterales</taxon>
        <taxon>Acetobacteraceae</taxon>
        <taxon>Paeniroseomonas</taxon>
    </lineage>
</organism>
<evidence type="ECO:0000313" key="4">
    <source>
        <dbReference type="EMBL" id="MDN3564908.1"/>
    </source>
</evidence>
<sequence>MTPAARLRRRRTPRGFLSALGLSLVLMLLVAGGIADRGGAFPLVVLGSSAAAIGALYLLFPHGPAFSLGTANGLAMYACLYVVLGRAGFPGAAGWARGIGFILPVASFVGACWLRRATLAAWAQEEQAADLAHLPRFARWLAVIGVVGVVSLAFPINRLDETGQGLALIGAMGVIAVVSAVAVGDVVRLLVDIAVIFRAVTLRLSRLAVPIAAYSSLWALLTVVFGCLYRIADGLSSAPLFNSTHGPIHVGFSDALHFSVVTLSTVGYGDILPSDDGIRLLASIQMLLAQLLLLFGFFEIMRGSRAGLPDQPGPAPDGHGSAASRIAYSPMGGMSGHGISGAASRPLGAAAAQRGETGVVRRGGAGE</sequence>
<feature type="region of interest" description="Disordered" evidence="1">
    <location>
        <begin position="345"/>
        <end position="367"/>
    </location>
</feature>
<name>A0ABT8A547_9PROT</name>
<feature type="domain" description="Potassium channel" evidence="3">
    <location>
        <begin position="237"/>
        <end position="295"/>
    </location>
</feature>
<dbReference type="Proteomes" id="UP001529369">
    <property type="component" value="Unassembled WGS sequence"/>
</dbReference>
<feature type="transmembrane region" description="Helical" evidence="2">
    <location>
        <begin position="40"/>
        <end position="59"/>
    </location>
</feature>
<feature type="transmembrane region" description="Helical" evidence="2">
    <location>
        <begin position="278"/>
        <end position="298"/>
    </location>
</feature>
<keyword evidence="2" id="KW-0472">Membrane</keyword>
<feature type="transmembrane region" description="Helical" evidence="2">
    <location>
        <begin position="95"/>
        <end position="116"/>
    </location>
</feature>